<dbReference type="GO" id="GO:0005524">
    <property type="term" value="F:ATP binding"/>
    <property type="evidence" value="ECO:0007669"/>
    <property type="project" value="UniProtKB-KW"/>
</dbReference>
<sequence length="417" mass="46769">MTTPELQQASPYTTLDLEGVRTVIASLPPLAARLGGTPAEWRVWEVSDGNLNMVFVAEGPEGGVCLKQALPHVRVDPSWKMPLDRTFFEAAYLRAVFPHVPDLTTECLHFDPEQFILIVPSLSGHTVMRTAMMAGHYHPAVAAQVGDFVARSTFATSLLAEPFERIMDRRICFARNQTLTRITVDLVLTDPYHDHPRNHWADPQLTPIVAALRTSPAVQARIDSLRLRFLCTPQALLHGDLHTGSIMTTGTDTRIIDGEFATYGPIGFDAGLFVGNLILSLFATSDRAGQALHLDMIQTFWTSFKKRFLALWQEREWAEDRSTLYYATTDKSTQNFEKSLFIQNIFQDMAGFCAAEIIRRSIGYAHVADFSVLTDQPTRTTRQKAALLFAKDCLEQKKPLKPLADFLELLYLHMSAL</sequence>
<evidence type="ECO:0000256" key="5">
    <source>
        <dbReference type="ARBA" id="ARBA00022741"/>
    </source>
</evidence>
<evidence type="ECO:0000256" key="2">
    <source>
        <dbReference type="ARBA" id="ARBA00011738"/>
    </source>
</evidence>
<dbReference type="Proteomes" id="UP000075473">
    <property type="component" value="Unassembled WGS sequence"/>
</dbReference>
<evidence type="ECO:0000256" key="6">
    <source>
        <dbReference type="ARBA" id="ARBA00022777"/>
    </source>
</evidence>
<keyword evidence="4" id="KW-0808">Transferase</keyword>
<dbReference type="InterPro" id="IPR011009">
    <property type="entry name" value="Kinase-like_dom_sf"/>
</dbReference>
<proteinExistence type="inferred from homology"/>
<keyword evidence="6 9" id="KW-0418">Kinase</keyword>
<dbReference type="AlphaFoldDB" id="A0A149Q6D8"/>
<dbReference type="PANTHER" id="PTHR34273">
    <property type="entry name" value="METHYLTHIORIBOSE KINASE"/>
    <property type="match status" value="1"/>
</dbReference>
<dbReference type="NCBIfam" id="TIGR01767">
    <property type="entry name" value="MTRK"/>
    <property type="match status" value="1"/>
</dbReference>
<dbReference type="Gene3D" id="3.90.1200.10">
    <property type="match status" value="1"/>
</dbReference>
<dbReference type="EMBL" id="LHZA01000152">
    <property type="protein sequence ID" value="KXU92757.1"/>
    <property type="molecule type" value="Genomic_DNA"/>
</dbReference>
<keyword evidence="5" id="KW-0547">Nucleotide-binding</keyword>
<evidence type="ECO:0000313" key="10">
    <source>
        <dbReference type="Proteomes" id="UP000075473"/>
    </source>
</evidence>
<evidence type="ECO:0000256" key="1">
    <source>
        <dbReference type="ARBA" id="ARBA00010165"/>
    </source>
</evidence>
<reference evidence="9 10" key="1">
    <citation type="submission" date="2015-06" db="EMBL/GenBank/DDBJ databases">
        <title>Improved classification and identification of acetic acid bacteria using matrix-assisted laser desorption/ionization time-of-flight mass spectrometry; Gluconobacter nephelii and Gluconobacter uchimurae are later heterotypic synonyms of Gluconobacter japonicus and Gluconobacter oxydans, respectively.</title>
        <authorList>
            <person name="Li L."/>
            <person name="Cleenwerck I."/>
            <person name="De Vuyst L."/>
            <person name="Vandamme P."/>
        </authorList>
    </citation>
    <scope>NUCLEOTIDE SEQUENCE [LARGE SCALE GENOMIC DNA]</scope>
    <source>
        <strain evidence="9 10">LMG 1625</strain>
    </source>
</reference>
<evidence type="ECO:0000256" key="3">
    <source>
        <dbReference type="ARBA" id="ARBA00012128"/>
    </source>
</evidence>
<dbReference type="RefSeq" id="WP_062250333.1">
    <property type="nucleotide sequence ID" value="NZ_LHZA01000152.1"/>
</dbReference>
<evidence type="ECO:0000259" key="8">
    <source>
        <dbReference type="Pfam" id="PF01636"/>
    </source>
</evidence>
<evidence type="ECO:0000256" key="7">
    <source>
        <dbReference type="ARBA" id="ARBA00022840"/>
    </source>
</evidence>
<organism evidence="9 10">
    <name type="scientific">Acetobacter cerevisiae</name>
    <dbReference type="NCBI Taxonomy" id="178900"/>
    <lineage>
        <taxon>Bacteria</taxon>
        <taxon>Pseudomonadati</taxon>
        <taxon>Pseudomonadota</taxon>
        <taxon>Alphaproteobacteria</taxon>
        <taxon>Acetobacterales</taxon>
        <taxon>Acetobacteraceae</taxon>
        <taxon>Acetobacter</taxon>
    </lineage>
</organism>
<protein>
    <recommendedName>
        <fullName evidence="3">S-methyl-5-thioribose kinase</fullName>
        <ecNumber evidence="3">2.7.1.100</ecNumber>
    </recommendedName>
</protein>
<evidence type="ECO:0000256" key="4">
    <source>
        <dbReference type="ARBA" id="ARBA00022679"/>
    </source>
</evidence>
<comment type="subunit">
    <text evidence="2">Homodimer.</text>
</comment>
<keyword evidence="7" id="KW-0067">ATP-binding</keyword>
<dbReference type="InterPro" id="IPR009212">
    <property type="entry name" value="Methylthioribose_kinase"/>
</dbReference>
<dbReference type="PIRSF" id="PIRSF031134">
    <property type="entry name" value="MTRK"/>
    <property type="match status" value="1"/>
</dbReference>
<dbReference type="GO" id="GO:0046522">
    <property type="term" value="F:S-methyl-5-thioribose kinase activity"/>
    <property type="evidence" value="ECO:0007669"/>
    <property type="project" value="UniProtKB-EC"/>
</dbReference>
<feature type="domain" description="Aminoglycoside phosphotransferase" evidence="8">
    <location>
        <begin position="62"/>
        <end position="274"/>
    </location>
</feature>
<dbReference type="InterPro" id="IPR002575">
    <property type="entry name" value="Aminoglycoside_PTrfase"/>
</dbReference>
<dbReference type="SUPFAM" id="SSF56112">
    <property type="entry name" value="Protein kinase-like (PK-like)"/>
    <property type="match status" value="1"/>
</dbReference>
<gene>
    <name evidence="9" type="ORF">AD928_10280</name>
</gene>
<accession>A0A149Q6D8</accession>
<dbReference type="GO" id="GO:0009086">
    <property type="term" value="P:methionine biosynthetic process"/>
    <property type="evidence" value="ECO:0007669"/>
    <property type="project" value="InterPro"/>
</dbReference>
<dbReference type="PATRIC" id="fig|178900.5.peg.1617"/>
<dbReference type="Gene3D" id="3.30.200.20">
    <property type="entry name" value="Phosphorylase Kinase, domain 1"/>
    <property type="match status" value="1"/>
</dbReference>
<comment type="similarity">
    <text evidence="1">Belongs to the methylthioribose kinase family.</text>
</comment>
<evidence type="ECO:0000313" key="9">
    <source>
        <dbReference type="EMBL" id="KXU92757.1"/>
    </source>
</evidence>
<dbReference type="PANTHER" id="PTHR34273:SF2">
    <property type="entry name" value="METHYLTHIORIBOSE KINASE"/>
    <property type="match status" value="1"/>
</dbReference>
<dbReference type="EC" id="2.7.1.100" evidence="3"/>
<dbReference type="Pfam" id="PF01636">
    <property type="entry name" value="APH"/>
    <property type="match status" value="1"/>
</dbReference>
<comment type="caution">
    <text evidence="9">The sequence shown here is derived from an EMBL/GenBank/DDBJ whole genome shotgun (WGS) entry which is preliminary data.</text>
</comment>
<name>A0A149Q6D8_9PROT</name>